<dbReference type="InterPro" id="IPR001957">
    <property type="entry name" value="Chromosome_initiator_DnaA"/>
</dbReference>
<dbReference type="Gene3D" id="3.40.50.300">
    <property type="entry name" value="P-loop containing nucleotide triphosphate hydrolases"/>
    <property type="match status" value="1"/>
</dbReference>
<dbReference type="PANTHER" id="PTHR30050">
    <property type="entry name" value="CHROMOSOMAL REPLICATION INITIATOR PROTEIN DNAA"/>
    <property type="match status" value="1"/>
</dbReference>
<evidence type="ECO:0000256" key="3">
    <source>
        <dbReference type="ARBA" id="ARBA00022705"/>
    </source>
</evidence>
<dbReference type="STRING" id="1802281.A3A44_03070"/>
<dbReference type="Gene3D" id="1.10.8.60">
    <property type="match status" value="1"/>
</dbReference>
<feature type="domain" description="AAA+ ATPase" evidence="12">
    <location>
        <begin position="153"/>
        <end position="285"/>
    </location>
</feature>
<dbReference type="SMART" id="SM00760">
    <property type="entry name" value="Bac_DnaA_C"/>
    <property type="match status" value="1"/>
</dbReference>
<organism evidence="14 15">
    <name type="scientific">Candidatus Sungbacteria bacterium RIFCSPLOWO2_01_FULL_60_25</name>
    <dbReference type="NCBI Taxonomy" id="1802281"/>
    <lineage>
        <taxon>Bacteria</taxon>
        <taxon>Candidatus Sungiibacteriota</taxon>
    </lineage>
</organism>
<dbReference type="GO" id="GO:0008289">
    <property type="term" value="F:lipid binding"/>
    <property type="evidence" value="ECO:0007669"/>
    <property type="project" value="UniProtKB-KW"/>
</dbReference>
<dbReference type="GO" id="GO:0005737">
    <property type="term" value="C:cytoplasm"/>
    <property type="evidence" value="ECO:0007669"/>
    <property type="project" value="UniProtKB-SubCell"/>
</dbReference>
<dbReference type="SUPFAM" id="SSF48295">
    <property type="entry name" value="TrpR-like"/>
    <property type="match status" value="1"/>
</dbReference>
<feature type="binding site" evidence="8">
    <location>
        <position position="167"/>
    </location>
    <ligand>
        <name>ATP</name>
        <dbReference type="ChEBI" id="CHEBI:30616"/>
    </ligand>
</feature>
<dbReference type="HAMAP" id="MF_00377">
    <property type="entry name" value="DnaA_bact"/>
    <property type="match status" value="1"/>
</dbReference>
<feature type="region of interest" description="Domain III, AAA+ region" evidence="8">
    <location>
        <begin position="120"/>
        <end position="336"/>
    </location>
</feature>
<dbReference type="Gene3D" id="3.30.300.180">
    <property type="match status" value="1"/>
</dbReference>
<dbReference type="InterPro" id="IPR038454">
    <property type="entry name" value="DnaA_N_sf"/>
</dbReference>
<feature type="binding site" evidence="8">
    <location>
        <position position="166"/>
    </location>
    <ligand>
        <name>ATP</name>
        <dbReference type="ChEBI" id="CHEBI:30616"/>
    </ligand>
</feature>
<dbReference type="SUPFAM" id="SSF52540">
    <property type="entry name" value="P-loop containing nucleoside triphosphate hydrolases"/>
    <property type="match status" value="1"/>
</dbReference>
<name>A0A1G2L9R3_9BACT</name>
<dbReference type="Pfam" id="PF08299">
    <property type="entry name" value="Bac_DnaA_C"/>
    <property type="match status" value="1"/>
</dbReference>
<feature type="domain" description="Chromosomal replication initiator DnaA C-terminal" evidence="13">
    <location>
        <begin position="364"/>
        <end position="433"/>
    </location>
</feature>
<dbReference type="CDD" id="cd00009">
    <property type="entry name" value="AAA"/>
    <property type="match status" value="1"/>
</dbReference>
<evidence type="ECO:0000256" key="7">
    <source>
        <dbReference type="ARBA" id="ARBA00023125"/>
    </source>
</evidence>
<comment type="similarity">
    <text evidence="1 8 11">Belongs to the DnaA family.</text>
</comment>
<evidence type="ECO:0000256" key="5">
    <source>
        <dbReference type="ARBA" id="ARBA00022840"/>
    </source>
</evidence>
<evidence type="ECO:0000256" key="6">
    <source>
        <dbReference type="ARBA" id="ARBA00023121"/>
    </source>
</evidence>
<dbReference type="InterPro" id="IPR027417">
    <property type="entry name" value="P-loop_NTPase"/>
</dbReference>
<dbReference type="InterPro" id="IPR024633">
    <property type="entry name" value="DnaA_N_dom"/>
</dbReference>
<dbReference type="InterPro" id="IPR010921">
    <property type="entry name" value="Trp_repressor/repl_initiator"/>
</dbReference>
<feature type="binding site" evidence="8">
    <location>
        <position position="168"/>
    </location>
    <ligand>
        <name>ATP</name>
        <dbReference type="ChEBI" id="CHEBI:30616"/>
    </ligand>
</feature>
<keyword evidence="3 8" id="KW-0235">DNA replication</keyword>
<evidence type="ECO:0000256" key="9">
    <source>
        <dbReference type="NCBIfam" id="TIGR00362"/>
    </source>
</evidence>
<sequence length="458" mass="51653">MNREDIWKTVLAELEINISRASFVTWFRETSIIDMAEGVVTISVPSGFAKNWLQDKYHKSILRALRGISEDVREVAYVVGATDRLPFARAKPRVMPRVEFTDAPQDHLGLHEAAINPESGLNPRYTFATFIVGSFNELANAAAQAVIKTPGSAYNPVFIYGGVGLGKTHLIQAIGNEVQSQNPGRKVRYLSSEKYMGEVVDALTARTMNELKERYRSMDLLIIDDVQFIARTEKMQEEFFHLFNALYEKNKQIVISSDKPPAAIPTLEHRLRSRFEGGMLADIGAPDLETRLAILKTKLGVKSITLPDDVLRCIAEMITTNIRDLEGALNRLVLRASMSSALIDVEETKKILSAVAAAPRKFTSYKKIIRMVADFYDVSEKELVNRSRKKEIVKPRQIAMYLLRDELKCSFPFIGEKLGKKDHTTAIHAYKKVLHDVSMSPAFDIELKTLREKIYTSP</sequence>
<proteinExistence type="inferred from homology"/>
<dbReference type="AlphaFoldDB" id="A0A1G2L9R3"/>
<dbReference type="Pfam" id="PF11638">
    <property type="entry name" value="DnaA_N"/>
    <property type="match status" value="1"/>
</dbReference>
<dbReference type="GO" id="GO:0006275">
    <property type="term" value="P:regulation of DNA replication"/>
    <property type="evidence" value="ECO:0007669"/>
    <property type="project" value="UniProtKB-UniRule"/>
</dbReference>
<comment type="caution">
    <text evidence="8">Lacks conserved residue(s) required for the propagation of feature annotation.</text>
</comment>
<evidence type="ECO:0000256" key="10">
    <source>
        <dbReference type="RuleBase" id="RU000577"/>
    </source>
</evidence>
<dbReference type="GO" id="GO:0005886">
    <property type="term" value="C:plasma membrane"/>
    <property type="evidence" value="ECO:0007669"/>
    <property type="project" value="TreeGrafter"/>
</dbReference>
<dbReference type="PANTHER" id="PTHR30050:SF2">
    <property type="entry name" value="CHROMOSOMAL REPLICATION INITIATOR PROTEIN DNAA"/>
    <property type="match status" value="1"/>
</dbReference>
<dbReference type="GO" id="GO:0005524">
    <property type="term" value="F:ATP binding"/>
    <property type="evidence" value="ECO:0007669"/>
    <property type="project" value="UniProtKB-UniRule"/>
</dbReference>
<protein>
    <recommendedName>
        <fullName evidence="8 9">Chromosomal replication initiator protein DnaA</fullName>
    </recommendedName>
</protein>
<dbReference type="InterPro" id="IPR020591">
    <property type="entry name" value="Chromosome_initiator_DnaA-like"/>
</dbReference>
<dbReference type="EMBL" id="MHQT01000042">
    <property type="protein sequence ID" value="OHA08358.1"/>
    <property type="molecule type" value="Genomic_DNA"/>
</dbReference>
<evidence type="ECO:0000256" key="8">
    <source>
        <dbReference type="HAMAP-Rule" id="MF_00377"/>
    </source>
</evidence>
<dbReference type="FunFam" id="3.40.50.300:FF:000668">
    <property type="entry name" value="Chromosomal replication initiator protein DnaA"/>
    <property type="match status" value="1"/>
</dbReference>
<evidence type="ECO:0000256" key="11">
    <source>
        <dbReference type="RuleBase" id="RU004227"/>
    </source>
</evidence>
<feature type="binding site" evidence="8">
    <location>
        <position position="164"/>
    </location>
    <ligand>
        <name>ATP</name>
        <dbReference type="ChEBI" id="CHEBI:30616"/>
    </ligand>
</feature>
<feature type="region of interest" description="Domain IV, binds dsDNA" evidence="8">
    <location>
        <begin position="337"/>
        <end position="458"/>
    </location>
</feature>
<feature type="region of interest" description="Domain I, interacts with DnaA modulators" evidence="8">
    <location>
        <begin position="1"/>
        <end position="114"/>
    </location>
</feature>
<dbReference type="PRINTS" id="PR00051">
    <property type="entry name" value="DNAA"/>
</dbReference>
<dbReference type="Gene3D" id="1.10.1750.10">
    <property type="match status" value="1"/>
</dbReference>
<dbReference type="GO" id="GO:0006270">
    <property type="term" value="P:DNA replication initiation"/>
    <property type="evidence" value="ECO:0007669"/>
    <property type="project" value="UniProtKB-UniRule"/>
</dbReference>
<dbReference type="NCBIfam" id="TIGR00362">
    <property type="entry name" value="DnaA"/>
    <property type="match status" value="1"/>
</dbReference>
<dbReference type="Pfam" id="PF00308">
    <property type="entry name" value="Bac_DnaA"/>
    <property type="match status" value="1"/>
</dbReference>
<evidence type="ECO:0000259" key="12">
    <source>
        <dbReference type="SMART" id="SM00382"/>
    </source>
</evidence>
<dbReference type="InterPro" id="IPR013317">
    <property type="entry name" value="DnaA_dom"/>
</dbReference>
<comment type="caution">
    <text evidence="14">The sequence shown here is derived from an EMBL/GenBank/DDBJ whole genome shotgun (WGS) entry which is preliminary data.</text>
</comment>
<evidence type="ECO:0000256" key="4">
    <source>
        <dbReference type="ARBA" id="ARBA00022741"/>
    </source>
</evidence>
<reference evidence="14 15" key="1">
    <citation type="journal article" date="2016" name="Nat. Commun.">
        <title>Thousands of microbial genomes shed light on interconnected biogeochemical processes in an aquifer system.</title>
        <authorList>
            <person name="Anantharaman K."/>
            <person name="Brown C.T."/>
            <person name="Hug L.A."/>
            <person name="Sharon I."/>
            <person name="Castelle C.J."/>
            <person name="Probst A.J."/>
            <person name="Thomas B.C."/>
            <person name="Singh A."/>
            <person name="Wilkins M.J."/>
            <person name="Karaoz U."/>
            <person name="Brodie E.L."/>
            <person name="Williams K.H."/>
            <person name="Hubbard S.S."/>
            <person name="Banfield J.F."/>
        </authorList>
    </citation>
    <scope>NUCLEOTIDE SEQUENCE [LARGE SCALE GENOMIC DNA]</scope>
</reference>
<dbReference type="GO" id="GO:0003688">
    <property type="term" value="F:DNA replication origin binding"/>
    <property type="evidence" value="ECO:0007669"/>
    <property type="project" value="UniProtKB-UniRule"/>
</dbReference>
<comment type="function">
    <text evidence="8 10">Plays an essential role in the initiation and regulation of chromosomal replication. ATP-DnaA binds to the origin of replication (oriC) to initiate formation of the DNA replication initiation complex once per cell cycle. Binds the DnaA box (a 9 base pair repeat at the origin) and separates the double-stranded (ds)DNA. Forms a right-handed helical filament on oriC DNA; dsDNA binds to the exterior of the filament while single-stranded (ss)DNA is stabiized in the filament's interior. The ATP-DnaA-oriC complex binds and stabilizes one strand of the AT-rich DNA unwinding element (DUE), permitting loading of DNA polymerase. After initiation quickly degrades to an ADP-DnaA complex that is not apt for DNA replication. Binds acidic phospholipids.</text>
</comment>
<dbReference type="SMART" id="SM00382">
    <property type="entry name" value="AAA"/>
    <property type="match status" value="1"/>
</dbReference>
<dbReference type="InterPro" id="IPR003593">
    <property type="entry name" value="AAA+_ATPase"/>
</dbReference>
<dbReference type="InterPro" id="IPR013159">
    <property type="entry name" value="DnaA_C"/>
</dbReference>
<evidence type="ECO:0000256" key="2">
    <source>
        <dbReference type="ARBA" id="ARBA00022490"/>
    </source>
</evidence>
<evidence type="ECO:0000313" key="14">
    <source>
        <dbReference type="EMBL" id="OHA08358.1"/>
    </source>
</evidence>
<evidence type="ECO:0000256" key="1">
    <source>
        <dbReference type="ARBA" id="ARBA00006583"/>
    </source>
</evidence>
<accession>A0A1G2L9R3</accession>
<keyword evidence="4 8" id="KW-0547">Nucleotide-binding</keyword>
<comment type="subunit">
    <text evidence="8">Oligomerizes as a right-handed, spiral filament on DNA at oriC.</text>
</comment>
<keyword evidence="6 8" id="KW-0446">Lipid-binding</keyword>
<comment type="domain">
    <text evidence="8">Domain I is involved in oligomerization and binding regulators, domain II is flexibile and of varying length in different bacteria, domain III forms the AAA+ region, while domain IV binds dsDNA.</text>
</comment>
<evidence type="ECO:0000313" key="15">
    <source>
        <dbReference type="Proteomes" id="UP000178977"/>
    </source>
</evidence>
<keyword evidence="2 8" id="KW-0963">Cytoplasm</keyword>
<keyword evidence="7 8" id="KW-0238">DNA-binding</keyword>
<evidence type="ECO:0000259" key="13">
    <source>
        <dbReference type="SMART" id="SM00760"/>
    </source>
</evidence>
<gene>
    <name evidence="8" type="primary">dnaA</name>
    <name evidence="14" type="ORF">A3A44_03070</name>
</gene>
<dbReference type="CDD" id="cd06571">
    <property type="entry name" value="Bac_DnaA_C"/>
    <property type="match status" value="1"/>
</dbReference>
<comment type="subcellular location">
    <subcellularLocation>
        <location evidence="8">Cytoplasm</location>
    </subcellularLocation>
</comment>
<dbReference type="Proteomes" id="UP000178977">
    <property type="component" value="Unassembled WGS sequence"/>
</dbReference>
<keyword evidence="5 8" id="KW-0067">ATP-binding</keyword>